<name>A0A0S2IV00_LEPBO</name>
<dbReference type="EMBL" id="CP012029">
    <property type="protein sequence ID" value="ALO27494.1"/>
    <property type="molecule type" value="Genomic_DNA"/>
</dbReference>
<proteinExistence type="predicted"/>
<dbReference type="AlphaFoldDB" id="A0A0S2IV00"/>
<gene>
    <name evidence="1" type="ORF">LBBP_03297</name>
</gene>
<evidence type="ECO:0000313" key="1">
    <source>
        <dbReference type="EMBL" id="ALO27494.1"/>
    </source>
</evidence>
<dbReference type="Proteomes" id="UP000058857">
    <property type="component" value="Chromosome 1"/>
</dbReference>
<evidence type="ECO:0000313" key="2">
    <source>
        <dbReference type="Proteomes" id="UP000058857"/>
    </source>
</evidence>
<reference evidence="1 2" key="1">
    <citation type="journal article" date="2015" name="PLoS Negl. Trop. Dis.">
        <title>Distribution of Plasmids in Distinct Leptospira Pathogenic Species.</title>
        <authorList>
            <person name="Wang Y."/>
            <person name="Zhuang X."/>
            <person name="Zhong Y."/>
            <person name="Zhang C."/>
            <person name="Zhang Y."/>
            <person name="Zeng L."/>
            <person name="Zhu Y."/>
            <person name="He P."/>
            <person name="Dong K."/>
            <person name="Pal U."/>
            <person name="Guo X."/>
            <person name="Qin J."/>
        </authorList>
    </citation>
    <scope>NUCLEOTIDE SEQUENCE [LARGE SCALE GENOMIC DNA]</scope>
    <source>
        <strain evidence="1 2">56604</strain>
    </source>
</reference>
<accession>A0A0S2IV00</accession>
<organism evidence="1">
    <name type="scientific">Leptospira borgpetersenii serovar Ballum</name>
    <dbReference type="NCBI Taxonomy" id="280505"/>
    <lineage>
        <taxon>Bacteria</taxon>
        <taxon>Pseudomonadati</taxon>
        <taxon>Spirochaetota</taxon>
        <taxon>Spirochaetia</taxon>
        <taxon>Leptospirales</taxon>
        <taxon>Leptospiraceae</taxon>
        <taxon>Leptospira</taxon>
    </lineage>
</organism>
<sequence length="42" mass="4721">MKSTGLIRNHTFPLFPAFLLYNASQNPSSNHRSETLSFPSDP</sequence>
<protein>
    <submittedName>
        <fullName evidence="1">Uncharacterized protein</fullName>
    </submittedName>
</protein>